<dbReference type="Proteomes" id="UP000034507">
    <property type="component" value="Unassembled WGS sequence"/>
</dbReference>
<reference evidence="1 2" key="1">
    <citation type="journal article" date="2015" name="Nature">
        <title>rRNA introns, odd ribosomes, and small enigmatic genomes across a large radiation of phyla.</title>
        <authorList>
            <person name="Brown C.T."/>
            <person name="Hug L.A."/>
            <person name="Thomas B.C."/>
            <person name="Sharon I."/>
            <person name="Castelle C.J."/>
            <person name="Singh A."/>
            <person name="Wilkins M.J."/>
            <person name="Williams K.H."/>
            <person name="Banfield J.F."/>
        </authorList>
    </citation>
    <scope>NUCLEOTIDE SEQUENCE [LARGE SCALE GENOMIC DNA]</scope>
</reference>
<evidence type="ECO:0000313" key="1">
    <source>
        <dbReference type="EMBL" id="KKS21277.1"/>
    </source>
</evidence>
<name>A0A0G0XA69_UNCKA</name>
<dbReference type="AlphaFoldDB" id="A0A0G0XA69"/>
<evidence type="ECO:0000313" key="2">
    <source>
        <dbReference type="Proteomes" id="UP000034507"/>
    </source>
</evidence>
<gene>
    <name evidence="1" type="ORF">UU77_C0005G0005</name>
</gene>
<organism evidence="1 2">
    <name type="scientific">candidate division WWE3 bacterium GW2011_GWC1_41_7</name>
    <dbReference type="NCBI Taxonomy" id="1619119"/>
    <lineage>
        <taxon>Bacteria</taxon>
        <taxon>Katanobacteria</taxon>
    </lineage>
</organism>
<protein>
    <submittedName>
        <fullName evidence="1">Uncharacterized protein</fullName>
    </submittedName>
</protein>
<accession>A0A0G0XA69</accession>
<sequence length="102" mass="11405">MTDVYAILDNPEVAQCVHSDTSTVNGRELPASTIRKAAEFRADTLPRNQFKIWDNKSMKVLATVNAETSTHYQVLVAFCRAWVRNGPGKPLDYNGPRLILVT</sequence>
<proteinExistence type="predicted"/>
<dbReference type="EMBL" id="LCBX01000005">
    <property type="protein sequence ID" value="KKS21277.1"/>
    <property type="molecule type" value="Genomic_DNA"/>
</dbReference>
<comment type="caution">
    <text evidence="1">The sequence shown here is derived from an EMBL/GenBank/DDBJ whole genome shotgun (WGS) entry which is preliminary data.</text>
</comment>